<feature type="compositionally biased region" description="Polar residues" evidence="1">
    <location>
        <begin position="89"/>
        <end position="98"/>
    </location>
</feature>
<evidence type="ECO:0000256" key="1">
    <source>
        <dbReference type="SAM" id="MobiDB-lite"/>
    </source>
</evidence>
<feature type="compositionally biased region" description="Basic and acidic residues" evidence="1">
    <location>
        <begin position="282"/>
        <end position="292"/>
    </location>
</feature>
<accession>A0A4P9ZF37</accession>
<proteinExistence type="predicted"/>
<keyword evidence="3" id="KW-1185">Reference proteome</keyword>
<protein>
    <submittedName>
        <fullName evidence="2">Uncharacterized protein</fullName>
    </submittedName>
</protein>
<reference evidence="3" key="1">
    <citation type="journal article" date="2018" name="Nat. Microbiol.">
        <title>Leveraging single-cell genomics to expand the fungal tree of life.</title>
        <authorList>
            <person name="Ahrendt S.R."/>
            <person name="Quandt C.A."/>
            <person name="Ciobanu D."/>
            <person name="Clum A."/>
            <person name="Salamov A."/>
            <person name="Andreopoulos B."/>
            <person name="Cheng J.F."/>
            <person name="Woyke T."/>
            <person name="Pelin A."/>
            <person name="Henrissat B."/>
            <person name="Reynolds N.K."/>
            <person name="Benny G.L."/>
            <person name="Smith M.E."/>
            <person name="James T.Y."/>
            <person name="Grigoriev I.V."/>
        </authorList>
    </citation>
    <scope>NUCLEOTIDE SEQUENCE [LARGE SCALE GENOMIC DNA]</scope>
    <source>
        <strain evidence="3">Baker2002</strain>
    </source>
</reference>
<dbReference type="AlphaFoldDB" id="A0A4P9ZF37"/>
<feature type="region of interest" description="Disordered" evidence="1">
    <location>
        <begin position="19"/>
        <end position="66"/>
    </location>
</feature>
<feature type="region of interest" description="Disordered" evidence="1">
    <location>
        <begin position="330"/>
        <end position="365"/>
    </location>
</feature>
<feature type="compositionally biased region" description="Polar residues" evidence="1">
    <location>
        <begin position="356"/>
        <end position="365"/>
    </location>
</feature>
<evidence type="ECO:0000313" key="3">
    <source>
        <dbReference type="Proteomes" id="UP000268321"/>
    </source>
</evidence>
<dbReference type="EMBL" id="ML004447">
    <property type="protein sequence ID" value="RKP31062.1"/>
    <property type="molecule type" value="Genomic_DNA"/>
</dbReference>
<name>A0A4P9ZF37_9ASCO</name>
<gene>
    <name evidence="2" type="ORF">METBISCDRAFT_22735</name>
</gene>
<feature type="region of interest" description="Disordered" evidence="1">
    <location>
        <begin position="79"/>
        <end position="121"/>
    </location>
</feature>
<feature type="compositionally biased region" description="Polar residues" evidence="1">
    <location>
        <begin position="46"/>
        <end position="56"/>
    </location>
</feature>
<organism evidence="2 3">
    <name type="scientific">Metschnikowia bicuspidata</name>
    <dbReference type="NCBI Taxonomy" id="27322"/>
    <lineage>
        <taxon>Eukaryota</taxon>
        <taxon>Fungi</taxon>
        <taxon>Dikarya</taxon>
        <taxon>Ascomycota</taxon>
        <taxon>Saccharomycotina</taxon>
        <taxon>Pichiomycetes</taxon>
        <taxon>Metschnikowiaceae</taxon>
        <taxon>Metschnikowia</taxon>
    </lineage>
</organism>
<evidence type="ECO:0000313" key="2">
    <source>
        <dbReference type="EMBL" id="RKP31062.1"/>
    </source>
</evidence>
<sequence>MSSGADSAENFTGQVLIRKPSVSGCGDFPNTTTTTTTTTVMEHGNGPSSQNFSQLHANRDRDSGQTRNEHHYYHHIHYYYHSHSPDGPNPNQRSQYISSGPYPTPGNGNGEFDPNRLSGRPPIQQRVITTEGHGPPMGHPPPESYHIISRPFLDQRAYYEMQPGETIHRKVSQDRGENAGERIHHIMGPERGEQTEGTTSCLPIMPPFERPWEPVRVHLESNTRQHSDHGEDTFGRQHKQLTEAPIPPQPQQQSQSGREEIARIFNFVKGQQSKRPPGPPRDCPDVQNREQKAPAGKRPYVSMEKYENLVSYASNLQNSLTALKNRLVALESDKRDEQSVSRPKKKRARRADDQSYRQSDSSAVTLSPFVLTYRTEQLDSNVPTKRSSSKE</sequence>
<feature type="region of interest" description="Disordered" evidence="1">
    <location>
        <begin position="268"/>
        <end position="300"/>
    </location>
</feature>
<feature type="compositionally biased region" description="Basic and acidic residues" evidence="1">
    <location>
        <begin position="57"/>
        <end position="66"/>
    </location>
</feature>
<dbReference type="Proteomes" id="UP000268321">
    <property type="component" value="Unassembled WGS sequence"/>
</dbReference>